<organism evidence="3 4">
    <name type="scientific">Cavenderia fasciculata</name>
    <name type="common">Slime mold</name>
    <name type="synonym">Dictyostelium fasciculatum</name>
    <dbReference type="NCBI Taxonomy" id="261658"/>
    <lineage>
        <taxon>Eukaryota</taxon>
        <taxon>Amoebozoa</taxon>
        <taxon>Evosea</taxon>
        <taxon>Eumycetozoa</taxon>
        <taxon>Dictyostelia</taxon>
        <taxon>Acytosteliales</taxon>
        <taxon>Cavenderiaceae</taxon>
        <taxon>Cavenderia</taxon>
    </lineage>
</organism>
<dbReference type="InterPro" id="IPR024983">
    <property type="entry name" value="CHAT_dom"/>
</dbReference>
<evidence type="ECO:0000313" key="3">
    <source>
        <dbReference type="EMBL" id="EGG18052.1"/>
    </source>
</evidence>
<evidence type="ECO:0000259" key="2">
    <source>
        <dbReference type="Pfam" id="PF12770"/>
    </source>
</evidence>
<dbReference type="Pfam" id="PF12770">
    <property type="entry name" value="CHAT"/>
    <property type="match status" value="1"/>
</dbReference>
<dbReference type="STRING" id="1054147.F4Q232"/>
<dbReference type="KEGG" id="dfa:DFA_06719"/>
<feature type="region of interest" description="Disordered" evidence="1">
    <location>
        <begin position="115"/>
        <end position="148"/>
    </location>
</feature>
<dbReference type="AlphaFoldDB" id="F4Q232"/>
<dbReference type="EMBL" id="GL883020">
    <property type="protein sequence ID" value="EGG18052.1"/>
    <property type="molecule type" value="Genomic_DNA"/>
</dbReference>
<dbReference type="RefSeq" id="XP_004356945.1">
    <property type="nucleotide sequence ID" value="XM_004356891.1"/>
</dbReference>
<reference evidence="4" key="1">
    <citation type="journal article" date="2011" name="Genome Res.">
        <title>Phylogeny-wide analysis of social amoeba genomes highlights ancient origins for complex intercellular communication.</title>
        <authorList>
            <person name="Heidel A.J."/>
            <person name="Lawal H.M."/>
            <person name="Felder M."/>
            <person name="Schilde C."/>
            <person name="Helps N.R."/>
            <person name="Tunggal B."/>
            <person name="Rivero F."/>
            <person name="John U."/>
            <person name="Schleicher M."/>
            <person name="Eichinger L."/>
            <person name="Platzer M."/>
            <person name="Noegel A.A."/>
            <person name="Schaap P."/>
            <person name="Gloeckner G."/>
        </authorList>
    </citation>
    <scope>NUCLEOTIDE SEQUENCE [LARGE SCALE GENOMIC DNA]</scope>
    <source>
        <strain evidence="4">SH3</strain>
    </source>
</reference>
<sequence>MIITFFPELEYCQLMLGQKIEALLSFDERRSMTMCRTLTNRFDLNTKDNNNNKLLLSLDEMQKLSSTTNSTFIVYVADHCYVIANEKINIKQLPKIKFKIISNFTRKFVTVPQNSNNVDNVEKSPSSSASGGGRSSLSLNNTMNEPRAGPDEIQAIEIAKCATSFGKTLETERVAEISKVNNNCNNNNNNNLSQLQHNNNNNIDNSYNNNNNNNRPNVLLVGNPYTSDKEKKLTSAQVEVNMCEQLFQQSEYTCHKLIGPEATLPNVLDILENTILRYIHFAVHGGSNGKKGSTLFKGSLTLAEREDGKPAKLYAEDIIQLVNGIQSDTVFLSCCHSGKGNNKQQGLIGLVWSFHCAGALSVVASHWELPDTPLTFDQL</sequence>
<evidence type="ECO:0000256" key="1">
    <source>
        <dbReference type="SAM" id="MobiDB-lite"/>
    </source>
</evidence>
<keyword evidence="4" id="KW-1185">Reference proteome</keyword>
<evidence type="ECO:0000313" key="4">
    <source>
        <dbReference type="Proteomes" id="UP000007797"/>
    </source>
</evidence>
<accession>F4Q232</accession>
<proteinExistence type="predicted"/>
<protein>
    <recommendedName>
        <fullName evidence="2">CHAT domain-containing protein</fullName>
    </recommendedName>
</protein>
<name>F4Q232_CACFS</name>
<dbReference type="OrthoDB" id="626167at2759"/>
<dbReference type="Proteomes" id="UP000007797">
    <property type="component" value="Unassembled WGS sequence"/>
</dbReference>
<gene>
    <name evidence="3" type="ORF">DFA_06719</name>
</gene>
<feature type="domain" description="CHAT" evidence="2">
    <location>
        <begin position="212"/>
        <end position="372"/>
    </location>
</feature>
<dbReference type="GeneID" id="14870223"/>